<reference evidence="1" key="1">
    <citation type="journal article" date="2021" name="Proc. Natl. Acad. Sci. U.S.A.">
        <title>Three genomes in the algal genus Volvox reveal the fate of a haploid sex-determining region after a transition to homothallism.</title>
        <authorList>
            <person name="Yamamoto K."/>
            <person name="Hamaji T."/>
            <person name="Kawai-Toyooka H."/>
            <person name="Matsuzaki R."/>
            <person name="Takahashi F."/>
            <person name="Nishimura Y."/>
            <person name="Kawachi M."/>
            <person name="Noguchi H."/>
            <person name="Minakuchi Y."/>
            <person name="Umen J.G."/>
            <person name="Toyoda A."/>
            <person name="Nozaki H."/>
        </authorList>
    </citation>
    <scope>NUCLEOTIDE SEQUENCE</scope>
    <source>
        <strain evidence="1">NIES-3786</strain>
    </source>
</reference>
<organism evidence="1 2">
    <name type="scientific">Volvox reticuliferus</name>
    <dbReference type="NCBI Taxonomy" id="1737510"/>
    <lineage>
        <taxon>Eukaryota</taxon>
        <taxon>Viridiplantae</taxon>
        <taxon>Chlorophyta</taxon>
        <taxon>core chlorophytes</taxon>
        <taxon>Chlorophyceae</taxon>
        <taxon>CS clade</taxon>
        <taxon>Chlamydomonadales</taxon>
        <taxon>Volvocaceae</taxon>
        <taxon>Volvox</taxon>
    </lineage>
</organism>
<protein>
    <submittedName>
        <fullName evidence="1">Uncharacterized protein</fullName>
    </submittedName>
</protein>
<comment type="caution">
    <text evidence="1">The sequence shown here is derived from an EMBL/GenBank/DDBJ whole genome shotgun (WGS) entry which is preliminary data.</text>
</comment>
<dbReference type="EMBL" id="BNCP01000051">
    <property type="protein sequence ID" value="GIL89651.1"/>
    <property type="molecule type" value="Genomic_DNA"/>
</dbReference>
<dbReference type="Proteomes" id="UP000747110">
    <property type="component" value="Unassembled WGS sequence"/>
</dbReference>
<dbReference type="AlphaFoldDB" id="A0A8J4DA33"/>
<gene>
    <name evidence="1" type="ORF">Vretifemale_17447</name>
</gene>
<evidence type="ECO:0000313" key="2">
    <source>
        <dbReference type="Proteomes" id="UP000747110"/>
    </source>
</evidence>
<name>A0A8J4DA33_9CHLO</name>
<sequence>MSLPTLRAIELLVKNSDKVSKDKPMPAPSALPFTSDGKAFERINFRGETRSVSPSCSRAAQRARLDLPEDVCLGLPTALESAGDASDSGEPGPSRRYGITPFRHINLEVCPSFSEQRNKMAFLERHETLQRVHSAELKRRNGLCEAASLQPVSECNDEVESGSSGNDIAAGPSDTENLLGWDLTRSKLWLVVGLVLKAIGPSALPANADADPAGLNPSALERVAEENEDSLDSAVEPPDAVTACETVSRPRGALERWRSVMRRARNISPSMLSTPLGMGFTRKPSMSSFQTSRGFSGRFERWSSIGAASSPAPLPCSGLDRHHVAYAAGLAAATSAAAAVSHAATVAAAGVSIVAGPTSASTVLELGTKALSSCGGLLVEKVQNVAARHATAAVAEAILGPHTCEVTRTHLVNWVQATVAGASIMFFIGNLAAMSDTLMHLDFEHDFTESAKVMLDLVTSGPGFVENCKDLMCVAVAVGVEVAHRNNAGFKN</sequence>
<dbReference type="OrthoDB" id="540439at2759"/>
<evidence type="ECO:0000313" key="1">
    <source>
        <dbReference type="EMBL" id="GIL89651.1"/>
    </source>
</evidence>
<accession>A0A8J4DA33</accession>
<keyword evidence="2" id="KW-1185">Reference proteome</keyword>
<proteinExistence type="predicted"/>